<dbReference type="AlphaFoldDB" id="A0A381WJ58"/>
<dbReference type="InterPro" id="IPR029058">
    <property type="entry name" value="AB_hydrolase_fold"/>
</dbReference>
<sequence length="265" mass="30887">MSETSEKYKTSYYLSKKDDRSTIVFIHGVGLTKEIWDQQIEFFKNHNTLTYDLLGHGKTPLEKAQLSFEDYTKQLLNLIDELDLKKIHLVGFSLGSLIARHFASVHGDRLSSLILHGSIYKRTKEQKRIVENRHEIQKLHGPASRKSSLRRWFTPEFAKKNQEIYQKIYSMLENNDFKNFLKAYKLFVSYEDDDEIINKIKTNTLVTTGQFDVGSTPDMAKNLSNQIEGSKYIEIKNGKHLCNIECDKDFNKTIELFINQSYDKA</sequence>
<evidence type="ECO:0000259" key="2">
    <source>
        <dbReference type="Pfam" id="PF00561"/>
    </source>
</evidence>
<organism evidence="3">
    <name type="scientific">marine metagenome</name>
    <dbReference type="NCBI Taxonomy" id="408172"/>
    <lineage>
        <taxon>unclassified sequences</taxon>
        <taxon>metagenomes</taxon>
        <taxon>ecological metagenomes</taxon>
    </lineage>
</organism>
<dbReference type="EMBL" id="UINC01011839">
    <property type="protein sequence ID" value="SVA51997.1"/>
    <property type="molecule type" value="Genomic_DNA"/>
</dbReference>
<dbReference type="PANTHER" id="PTHR43798:SF31">
    <property type="entry name" value="AB HYDROLASE SUPERFAMILY PROTEIN YCLE"/>
    <property type="match status" value="1"/>
</dbReference>
<name>A0A381WJ58_9ZZZZ</name>
<dbReference type="InterPro" id="IPR050266">
    <property type="entry name" value="AB_hydrolase_sf"/>
</dbReference>
<reference evidence="3" key="1">
    <citation type="submission" date="2018-05" db="EMBL/GenBank/DDBJ databases">
        <authorList>
            <person name="Lanie J.A."/>
            <person name="Ng W.-L."/>
            <person name="Kazmierczak K.M."/>
            <person name="Andrzejewski T.M."/>
            <person name="Davidsen T.M."/>
            <person name="Wayne K.J."/>
            <person name="Tettelin H."/>
            <person name="Glass J.I."/>
            <person name="Rusch D."/>
            <person name="Podicherti R."/>
            <person name="Tsui H.-C.T."/>
            <person name="Winkler M.E."/>
        </authorList>
    </citation>
    <scope>NUCLEOTIDE SEQUENCE</scope>
</reference>
<dbReference type="Pfam" id="PF00561">
    <property type="entry name" value="Abhydrolase_1"/>
    <property type="match status" value="1"/>
</dbReference>
<proteinExistence type="predicted"/>
<protein>
    <recommendedName>
        <fullName evidence="2">AB hydrolase-1 domain-containing protein</fullName>
    </recommendedName>
</protein>
<evidence type="ECO:0000256" key="1">
    <source>
        <dbReference type="ARBA" id="ARBA00022801"/>
    </source>
</evidence>
<evidence type="ECO:0000313" key="3">
    <source>
        <dbReference type="EMBL" id="SVA51997.1"/>
    </source>
</evidence>
<dbReference type="Gene3D" id="3.40.50.1820">
    <property type="entry name" value="alpha/beta hydrolase"/>
    <property type="match status" value="1"/>
</dbReference>
<accession>A0A381WJ58</accession>
<dbReference type="GO" id="GO:0016787">
    <property type="term" value="F:hydrolase activity"/>
    <property type="evidence" value="ECO:0007669"/>
    <property type="project" value="UniProtKB-KW"/>
</dbReference>
<keyword evidence="1" id="KW-0378">Hydrolase</keyword>
<gene>
    <name evidence="3" type="ORF">METZ01_LOCUS104851</name>
</gene>
<dbReference type="PANTHER" id="PTHR43798">
    <property type="entry name" value="MONOACYLGLYCEROL LIPASE"/>
    <property type="match status" value="1"/>
</dbReference>
<dbReference type="SUPFAM" id="SSF53474">
    <property type="entry name" value="alpha/beta-Hydrolases"/>
    <property type="match status" value="1"/>
</dbReference>
<feature type="domain" description="AB hydrolase-1" evidence="2">
    <location>
        <begin position="22"/>
        <end position="244"/>
    </location>
</feature>
<dbReference type="GO" id="GO:0016020">
    <property type="term" value="C:membrane"/>
    <property type="evidence" value="ECO:0007669"/>
    <property type="project" value="TreeGrafter"/>
</dbReference>
<dbReference type="InterPro" id="IPR000073">
    <property type="entry name" value="AB_hydrolase_1"/>
</dbReference>